<sequence length="286" mass="32463">MAPSKVNKASRITVACNSCRFRKQKCNGNKPICTQCHQHNRRCDWPEQLKRGPAKGYIEALEHRLQETESLLLKFLSHMSDAQISSSMQETQSDIHAGMATTRSPPPSYTPSSRSGKRGTEYWKQFPLNTVQDVRAWQQDCLSQEQRTVSGRNSTDRAITSVSDILNSRNSEPLPETSHELDDYRTTAAPRAELPPLTPYRGNVYTKPHEVNEPVKEPIIRLENHGETYKERDVEPHPGPMFSAIQLPRISCSQSDHMRGHGLSTPQTPSLWRGAPSVSFQQQYLW</sequence>
<keyword evidence="3" id="KW-0805">Transcription regulation</keyword>
<keyword evidence="6" id="KW-0539">Nucleus</keyword>
<dbReference type="AlphaFoldDB" id="A0A318Z9M5"/>
<comment type="subcellular location">
    <subcellularLocation>
        <location evidence="1">Nucleus</location>
    </subcellularLocation>
</comment>
<keyword evidence="10" id="KW-1185">Reference proteome</keyword>
<evidence type="ECO:0000256" key="7">
    <source>
        <dbReference type="SAM" id="MobiDB-lite"/>
    </source>
</evidence>
<accession>A0A318Z9M5</accession>
<organism evidence="9 10">
    <name type="scientific">Aspergillus saccharolyticus JOP 1030-1</name>
    <dbReference type="NCBI Taxonomy" id="1450539"/>
    <lineage>
        <taxon>Eukaryota</taxon>
        <taxon>Fungi</taxon>
        <taxon>Dikarya</taxon>
        <taxon>Ascomycota</taxon>
        <taxon>Pezizomycotina</taxon>
        <taxon>Eurotiomycetes</taxon>
        <taxon>Eurotiomycetidae</taxon>
        <taxon>Eurotiales</taxon>
        <taxon>Aspergillaceae</taxon>
        <taxon>Aspergillus</taxon>
        <taxon>Aspergillus subgen. Circumdati</taxon>
    </lineage>
</organism>
<evidence type="ECO:0000313" key="9">
    <source>
        <dbReference type="EMBL" id="PYH41413.1"/>
    </source>
</evidence>
<dbReference type="PANTHER" id="PTHR46910:SF3">
    <property type="entry name" value="HALOTOLERANCE PROTEIN 9-RELATED"/>
    <property type="match status" value="1"/>
</dbReference>
<dbReference type="GO" id="GO:0003677">
    <property type="term" value="F:DNA binding"/>
    <property type="evidence" value="ECO:0007669"/>
    <property type="project" value="UniProtKB-KW"/>
</dbReference>
<protein>
    <recommendedName>
        <fullName evidence="8">Zn(2)-C6 fungal-type domain-containing protein</fullName>
    </recommendedName>
</protein>
<feature type="region of interest" description="Disordered" evidence="7">
    <location>
        <begin position="254"/>
        <end position="274"/>
    </location>
</feature>
<dbReference type="SMART" id="SM00066">
    <property type="entry name" value="GAL4"/>
    <property type="match status" value="1"/>
</dbReference>
<dbReference type="Gene3D" id="4.10.240.10">
    <property type="entry name" value="Zn(2)-C6 fungal-type DNA-binding domain"/>
    <property type="match status" value="1"/>
</dbReference>
<evidence type="ECO:0000256" key="5">
    <source>
        <dbReference type="ARBA" id="ARBA00023163"/>
    </source>
</evidence>
<dbReference type="OrthoDB" id="10261408at2759"/>
<name>A0A318Z9M5_9EURO</name>
<dbReference type="PANTHER" id="PTHR46910">
    <property type="entry name" value="TRANSCRIPTION FACTOR PDR1"/>
    <property type="match status" value="1"/>
</dbReference>
<dbReference type="Pfam" id="PF00172">
    <property type="entry name" value="Zn_clus"/>
    <property type="match status" value="1"/>
</dbReference>
<dbReference type="InterPro" id="IPR036864">
    <property type="entry name" value="Zn2-C6_fun-type_DNA-bd_sf"/>
</dbReference>
<proteinExistence type="predicted"/>
<feature type="domain" description="Zn(2)-C6 fungal-type" evidence="8">
    <location>
        <begin position="15"/>
        <end position="45"/>
    </location>
</feature>
<evidence type="ECO:0000259" key="8">
    <source>
        <dbReference type="PROSITE" id="PS50048"/>
    </source>
</evidence>
<dbReference type="GeneID" id="37074149"/>
<dbReference type="RefSeq" id="XP_025427395.1">
    <property type="nucleotide sequence ID" value="XM_025572921.1"/>
</dbReference>
<dbReference type="Proteomes" id="UP000248349">
    <property type="component" value="Unassembled WGS sequence"/>
</dbReference>
<dbReference type="PROSITE" id="PS00463">
    <property type="entry name" value="ZN2_CY6_FUNGAL_1"/>
    <property type="match status" value="1"/>
</dbReference>
<dbReference type="InterPro" id="IPR001138">
    <property type="entry name" value="Zn2Cys6_DnaBD"/>
</dbReference>
<dbReference type="GO" id="GO:0009893">
    <property type="term" value="P:positive regulation of metabolic process"/>
    <property type="evidence" value="ECO:0007669"/>
    <property type="project" value="UniProtKB-ARBA"/>
</dbReference>
<evidence type="ECO:0000256" key="2">
    <source>
        <dbReference type="ARBA" id="ARBA00022723"/>
    </source>
</evidence>
<keyword evidence="2" id="KW-0479">Metal-binding</keyword>
<dbReference type="InterPro" id="IPR050987">
    <property type="entry name" value="AtrR-like"/>
</dbReference>
<dbReference type="GO" id="GO:0008270">
    <property type="term" value="F:zinc ion binding"/>
    <property type="evidence" value="ECO:0007669"/>
    <property type="project" value="InterPro"/>
</dbReference>
<dbReference type="GO" id="GO:0005634">
    <property type="term" value="C:nucleus"/>
    <property type="evidence" value="ECO:0007669"/>
    <property type="project" value="UniProtKB-SubCell"/>
</dbReference>
<evidence type="ECO:0000256" key="1">
    <source>
        <dbReference type="ARBA" id="ARBA00004123"/>
    </source>
</evidence>
<evidence type="ECO:0000256" key="3">
    <source>
        <dbReference type="ARBA" id="ARBA00023015"/>
    </source>
</evidence>
<dbReference type="CDD" id="cd00067">
    <property type="entry name" value="GAL4"/>
    <property type="match status" value="1"/>
</dbReference>
<evidence type="ECO:0000256" key="6">
    <source>
        <dbReference type="ARBA" id="ARBA00023242"/>
    </source>
</evidence>
<keyword evidence="4" id="KW-0238">DNA-binding</keyword>
<evidence type="ECO:0000313" key="10">
    <source>
        <dbReference type="Proteomes" id="UP000248349"/>
    </source>
</evidence>
<dbReference type="GO" id="GO:0000981">
    <property type="term" value="F:DNA-binding transcription factor activity, RNA polymerase II-specific"/>
    <property type="evidence" value="ECO:0007669"/>
    <property type="project" value="InterPro"/>
</dbReference>
<gene>
    <name evidence="9" type="ORF">BP01DRAFT_327675</name>
</gene>
<feature type="region of interest" description="Disordered" evidence="7">
    <location>
        <begin position="98"/>
        <end position="118"/>
    </location>
</feature>
<dbReference type="EMBL" id="KZ821264">
    <property type="protein sequence ID" value="PYH41413.1"/>
    <property type="molecule type" value="Genomic_DNA"/>
</dbReference>
<dbReference type="SUPFAM" id="SSF57701">
    <property type="entry name" value="Zn2/Cys6 DNA-binding domain"/>
    <property type="match status" value="1"/>
</dbReference>
<dbReference type="PROSITE" id="PS50048">
    <property type="entry name" value="ZN2_CY6_FUNGAL_2"/>
    <property type="match status" value="1"/>
</dbReference>
<reference evidence="9 10" key="1">
    <citation type="submission" date="2016-12" db="EMBL/GenBank/DDBJ databases">
        <title>The genomes of Aspergillus section Nigri reveals drivers in fungal speciation.</title>
        <authorList>
            <consortium name="DOE Joint Genome Institute"/>
            <person name="Vesth T.C."/>
            <person name="Nybo J."/>
            <person name="Theobald S."/>
            <person name="Brandl J."/>
            <person name="Frisvad J.C."/>
            <person name="Nielsen K.F."/>
            <person name="Lyhne E.K."/>
            <person name="Kogle M.E."/>
            <person name="Kuo A."/>
            <person name="Riley R."/>
            <person name="Clum A."/>
            <person name="Nolan M."/>
            <person name="Lipzen A."/>
            <person name="Salamov A."/>
            <person name="Henrissat B."/>
            <person name="Wiebenga A."/>
            <person name="De Vries R.P."/>
            <person name="Grigoriev I.V."/>
            <person name="Mortensen U.H."/>
            <person name="Andersen M.R."/>
            <person name="Baker S.E."/>
        </authorList>
    </citation>
    <scope>NUCLEOTIDE SEQUENCE [LARGE SCALE GENOMIC DNA]</scope>
    <source>
        <strain evidence="9 10">JOP 1030-1</strain>
    </source>
</reference>
<evidence type="ECO:0000256" key="4">
    <source>
        <dbReference type="ARBA" id="ARBA00023125"/>
    </source>
</evidence>
<keyword evidence="5" id="KW-0804">Transcription</keyword>